<keyword evidence="16" id="KW-1185">Reference proteome</keyword>
<dbReference type="FunFam" id="3.30.160.60:FF:001189">
    <property type="entry name" value="Zinc finger protein 222"/>
    <property type="match status" value="1"/>
</dbReference>
<keyword evidence="4" id="KW-0479">Metal-binding</keyword>
<evidence type="ECO:0000256" key="10">
    <source>
        <dbReference type="ARBA" id="ARBA00023163"/>
    </source>
</evidence>
<evidence type="ECO:0000256" key="12">
    <source>
        <dbReference type="PROSITE-ProRule" id="PRU00042"/>
    </source>
</evidence>
<dbReference type="Gene3D" id="3.30.160.60">
    <property type="entry name" value="Classic Zinc Finger"/>
    <property type="match status" value="10"/>
</dbReference>
<feature type="domain" description="KRAB" evidence="14">
    <location>
        <begin position="181"/>
        <end position="249"/>
    </location>
</feature>
<evidence type="ECO:0000259" key="13">
    <source>
        <dbReference type="PROSITE" id="PS50157"/>
    </source>
</evidence>
<dbReference type="FunFam" id="3.30.160.60:FF:000052">
    <property type="entry name" value="zinc finger protein 546 isoform X1"/>
    <property type="match status" value="1"/>
</dbReference>
<keyword evidence="7" id="KW-0862">Zinc</keyword>
<dbReference type="PANTHER" id="PTHR23226">
    <property type="entry name" value="ZINC FINGER AND SCAN DOMAIN-CONTAINING"/>
    <property type="match status" value="1"/>
</dbReference>
<dbReference type="InterPro" id="IPR001909">
    <property type="entry name" value="KRAB"/>
</dbReference>
<reference evidence="16" key="1">
    <citation type="journal article" date="2007" name="Science">
        <title>Evolutionary and biomedical insights from the rhesus macaque genome.</title>
        <authorList>
            <person name="Gibbs R.A."/>
            <person name="Rogers J."/>
            <person name="Katze M.G."/>
            <person name="Bumgarner R."/>
            <person name="Weinstock G.M."/>
            <person name="Mardis E.R."/>
            <person name="Remington K.A."/>
            <person name="Strausberg R.L."/>
            <person name="Venter J.C."/>
            <person name="Wilson R.K."/>
            <person name="Batzer M.A."/>
            <person name="Bustamante C.D."/>
            <person name="Eichler E.E."/>
            <person name="Hahn M.W."/>
            <person name="Hardison R.C."/>
            <person name="Makova K.D."/>
            <person name="Miller W."/>
            <person name="Milosavljevic A."/>
            <person name="Palermo R.E."/>
            <person name="Siepel A."/>
            <person name="Sikela J.M."/>
            <person name="Attaway T."/>
            <person name="Bell S."/>
            <person name="Bernard K.E."/>
            <person name="Buhay C.J."/>
            <person name="Chandrabose M.N."/>
            <person name="Dao M."/>
            <person name="Davis C."/>
            <person name="Delehaunty K.D."/>
            <person name="Ding Y."/>
            <person name="Dinh H.H."/>
            <person name="Dugan-Rocha S."/>
            <person name="Fulton L.A."/>
            <person name="Gabisi R.A."/>
            <person name="Garner T.T."/>
            <person name="Godfrey J."/>
            <person name="Hawes A.C."/>
            <person name="Hernandez J."/>
            <person name="Hines S."/>
            <person name="Holder M."/>
            <person name="Hume J."/>
            <person name="Jhangiani S.N."/>
            <person name="Joshi V."/>
            <person name="Khan Z.M."/>
            <person name="Kirkness E.F."/>
            <person name="Cree A."/>
            <person name="Fowler R.G."/>
            <person name="Lee S."/>
            <person name="Lewis L.R."/>
            <person name="Li Z."/>
            <person name="Liu Y.-S."/>
            <person name="Moore S.M."/>
            <person name="Muzny D."/>
            <person name="Nazareth L.V."/>
            <person name="Ngo D.N."/>
            <person name="Okwuonu G.O."/>
            <person name="Pai G."/>
            <person name="Parker D."/>
            <person name="Paul H.A."/>
            <person name="Pfannkoch C."/>
            <person name="Pohl C.S."/>
            <person name="Rogers Y.-H.C."/>
            <person name="Ruiz S.J."/>
            <person name="Sabo A."/>
            <person name="Santibanez J."/>
            <person name="Schneider B.W."/>
            <person name="Smith S.M."/>
            <person name="Sodergren E."/>
            <person name="Svatek A.F."/>
            <person name="Utterback T.R."/>
            <person name="Vattathil S."/>
            <person name="Warren W."/>
            <person name="White C.S."/>
            <person name="Chinwalla A.T."/>
            <person name="Feng Y."/>
            <person name="Halpern A.L."/>
            <person name="Hillier L.W."/>
            <person name="Huang X."/>
            <person name="Minx P."/>
            <person name="Nelson J.O."/>
            <person name="Pepin K.H."/>
            <person name="Qin X."/>
            <person name="Sutton G.G."/>
            <person name="Venter E."/>
            <person name="Walenz B.P."/>
            <person name="Wallis J.W."/>
            <person name="Worley K.C."/>
            <person name="Yang S.-P."/>
            <person name="Jones S.M."/>
            <person name="Marra M.A."/>
            <person name="Rocchi M."/>
            <person name="Schein J.E."/>
            <person name="Baertsch R."/>
            <person name="Clarke L."/>
            <person name="Csuros M."/>
            <person name="Glasscock J."/>
            <person name="Harris R.A."/>
            <person name="Havlak P."/>
            <person name="Jackson A.R."/>
            <person name="Jiang H."/>
            <person name="Liu Y."/>
            <person name="Messina D.N."/>
            <person name="Shen Y."/>
            <person name="Song H.X.-Z."/>
            <person name="Wylie T."/>
            <person name="Zhang L."/>
            <person name="Birney E."/>
            <person name="Han K."/>
            <person name="Konkel M.K."/>
            <person name="Lee J."/>
            <person name="Smit A.F.A."/>
            <person name="Ullmer B."/>
            <person name="Wang H."/>
            <person name="Xing J."/>
            <person name="Burhans R."/>
            <person name="Cheng Z."/>
            <person name="Karro J.E."/>
            <person name="Ma J."/>
            <person name="Raney B."/>
            <person name="She X."/>
            <person name="Cox M.J."/>
            <person name="Demuth J.P."/>
            <person name="Dumas L.J."/>
            <person name="Han S.-G."/>
            <person name="Hopkins J."/>
            <person name="Karimpour-Fard A."/>
            <person name="Kim Y.H."/>
            <person name="Pollack J.R."/>
            <person name="Vinar T."/>
            <person name="Addo-Quaye C."/>
            <person name="Degenhardt J."/>
            <person name="Denby A."/>
            <person name="Hubisz M.J."/>
            <person name="Indap A."/>
            <person name="Kosiol C."/>
            <person name="Lahn B.T."/>
            <person name="Lawson H.A."/>
            <person name="Marklein A."/>
            <person name="Nielsen R."/>
            <person name="Vallender E.J."/>
            <person name="Clark A.G."/>
            <person name="Ferguson B."/>
            <person name="Hernandez R.D."/>
            <person name="Hirani K."/>
            <person name="Kehrer-Sawatzki H."/>
            <person name="Kolb J."/>
            <person name="Patil S."/>
            <person name="Pu L.-L."/>
            <person name="Ren Y."/>
            <person name="Smith D.G."/>
            <person name="Wheeler D.A."/>
            <person name="Schenck I."/>
            <person name="Ball E.V."/>
            <person name="Chen R."/>
            <person name="Cooper D.N."/>
            <person name="Giardine B."/>
            <person name="Hsu F."/>
            <person name="Kent W.J."/>
            <person name="Lesk A."/>
            <person name="Nelson D.L."/>
            <person name="O'brien W.E."/>
            <person name="Pruefer K."/>
            <person name="Stenson P.D."/>
            <person name="Wallace J.C."/>
            <person name="Ke H."/>
            <person name="Liu X.-M."/>
            <person name="Wang P."/>
            <person name="Xiang A.P."/>
            <person name="Yang F."/>
            <person name="Barber G.P."/>
            <person name="Haussler D."/>
            <person name="Karolchik D."/>
            <person name="Kern A.D."/>
            <person name="Kuhn R.M."/>
            <person name="Smith K.E."/>
            <person name="Zwieg A.S."/>
        </authorList>
    </citation>
    <scope>NUCLEOTIDE SEQUENCE [LARGE SCALE GENOMIC DNA]</scope>
    <source>
        <strain evidence="16">17573</strain>
    </source>
</reference>
<feature type="domain" description="C2H2-type" evidence="13">
    <location>
        <begin position="537"/>
        <end position="564"/>
    </location>
</feature>
<keyword evidence="8" id="KW-0805">Transcription regulation</keyword>
<evidence type="ECO:0000256" key="9">
    <source>
        <dbReference type="ARBA" id="ARBA00023125"/>
    </source>
</evidence>
<evidence type="ECO:0000256" key="8">
    <source>
        <dbReference type="ARBA" id="ARBA00023015"/>
    </source>
</evidence>
<organism evidence="15 16">
    <name type="scientific">Macaca mulatta</name>
    <name type="common">Rhesus macaque</name>
    <dbReference type="NCBI Taxonomy" id="9544"/>
    <lineage>
        <taxon>Eukaryota</taxon>
        <taxon>Metazoa</taxon>
        <taxon>Chordata</taxon>
        <taxon>Craniata</taxon>
        <taxon>Vertebrata</taxon>
        <taxon>Euteleostomi</taxon>
        <taxon>Mammalia</taxon>
        <taxon>Eutheria</taxon>
        <taxon>Euarchontoglires</taxon>
        <taxon>Primates</taxon>
        <taxon>Haplorrhini</taxon>
        <taxon>Catarrhini</taxon>
        <taxon>Cercopithecidae</taxon>
        <taxon>Cercopithecinae</taxon>
        <taxon>Macaca</taxon>
    </lineage>
</organism>
<dbReference type="GeneTree" id="ENSGT00940000163825"/>
<dbReference type="PANTHER" id="PTHR23226:SF416">
    <property type="entry name" value="FI01424P"/>
    <property type="match status" value="1"/>
</dbReference>
<dbReference type="FunFam" id="3.30.160.60:FF:002775">
    <property type="entry name" value="Uncharacterized protein"/>
    <property type="match status" value="1"/>
</dbReference>
<reference evidence="15" key="4">
    <citation type="submission" date="2025-09" db="UniProtKB">
        <authorList>
            <consortium name="Ensembl"/>
        </authorList>
    </citation>
    <scope>IDENTIFICATION</scope>
    <source>
        <strain evidence="15">17573</strain>
    </source>
</reference>
<evidence type="ECO:0000256" key="4">
    <source>
        <dbReference type="ARBA" id="ARBA00022723"/>
    </source>
</evidence>
<dbReference type="PROSITE" id="PS50157">
    <property type="entry name" value="ZINC_FINGER_C2H2_2"/>
    <property type="match status" value="10"/>
</dbReference>
<evidence type="ECO:0000256" key="5">
    <source>
        <dbReference type="ARBA" id="ARBA00022737"/>
    </source>
</evidence>
<evidence type="ECO:0000313" key="16">
    <source>
        <dbReference type="Proteomes" id="UP000006718"/>
    </source>
</evidence>
<evidence type="ECO:0000256" key="11">
    <source>
        <dbReference type="ARBA" id="ARBA00023242"/>
    </source>
</evidence>
<feature type="domain" description="C2H2-type" evidence="13">
    <location>
        <begin position="397"/>
        <end position="424"/>
    </location>
</feature>
<keyword evidence="10" id="KW-0804">Transcription</keyword>
<dbReference type="InParanoid" id="A0A5F7ZBX1"/>
<dbReference type="FunFam" id="3.30.160.60:FF:001597">
    <property type="entry name" value="Zinc finger protein 222"/>
    <property type="match status" value="1"/>
</dbReference>
<dbReference type="STRING" id="9544.ENSMMUP00000063107"/>
<dbReference type="FunFam" id="3.30.160.60:FF:002624">
    <property type="entry name" value="ZNF230 isoform 1"/>
    <property type="match status" value="1"/>
</dbReference>
<dbReference type="PROSITE" id="PS50805">
    <property type="entry name" value="KRAB"/>
    <property type="match status" value="1"/>
</dbReference>
<feature type="domain" description="C2H2-type" evidence="13">
    <location>
        <begin position="509"/>
        <end position="536"/>
    </location>
</feature>
<comment type="similarity">
    <text evidence="3">Belongs to the krueppel C2H2-type zinc-finger protein family.</text>
</comment>
<dbReference type="InterPro" id="IPR036236">
    <property type="entry name" value="Znf_C2H2_sf"/>
</dbReference>
<comment type="subcellular location">
    <subcellularLocation>
        <location evidence="2">Nucleus</location>
    </subcellularLocation>
</comment>
<dbReference type="GO" id="GO:0003677">
    <property type="term" value="F:DNA binding"/>
    <property type="evidence" value="ECO:0007669"/>
    <property type="project" value="UniProtKB-KW"/>
</dbReference>
<dbReference type="GO" id="GO:0008270">
    <property type="term" value="F:zinc ion binding"/>
    <property type="evidence" value="ECO:0007669"/>
    <property type="project" value="UniProtKB-KW"/>
</dbReference>
<dbReference type="Proteomes" id="UP000006718">
    <property type="component" value="Chromosome 19"/>
</dbReference>
<evidence type="ECO:0000313" key="15">
    <source>
        <dbReference type="Ensembl" id="ENSMMUP00000063107.1"/>
    </source>
</evidence>
<dbReference type="Pfam" id="PF00096">
    <property type="entry name" value="zf-C2H2"/>
    <property type="match status" value="5"/>
</dbReference>
<feature type="domain" description="C2H2-type" evidence="13">
    <location>
        <begin position="481"/>
        <end position="508"/>
    </location>
</feature>
<dbReference type="SUPFAM" id="SSF109640">
    <property type="entry name" value="KRAB domain (Kruppel-associated box)"/>
    <property type="match status" value="1"/>
</dbReference>
<evidence type="ECO:0000256" key="1">
    <source>
        <dbReference type="ARBA" id="ARBA00003767"/>
    </source>
</evidence>
<dbReference type="Bgee" id="ENSMMUG00000028751">
    <property type="expression patterns" value="Expressed in spermatocyte and 21 other cell types or tissues"/>
</dbReference>
<dbReference type="AlphaFoldDB" id="A0A5F7ZBX1"/>
<dbReference type="CDD" id="cd07765">
    <property type="entry name" value="KRAB_A-box"/>
    <property type="match status" value="1"/>
</dbReference>
<sequence>MPPQSKWTPFPKIPAKRLRESSCPVNAREIWPPQAFREYIEGRGNCGSGRRTYEFWEVESICSVESWELWLRQEDSVDSGKCSPDALWLSGHFRSPSRTLLLYLTRWFEPTLCLAGLCENEPVIGGRLTTWGSTKGARSPGEDLRLWHVSGRIPPSFKLHHSGVCKFPKVGGKMTTFKEAVTFKDVAVFFTEEELGLLDPAQRKLYQDVMLENFTNLLSVGYQPFHPFHFLREEKFWMMETATQREGSSGGRTVVEAGPHEDCPCQQIWEQTASDLTQSQDSIINNSHFFEQGDVPSQVEAELSIIHTGQKPSQNGKCKQSFSDVAIFDLPQQLHSGEKSHTCKECGKSFCYISALRIHQRVHLREKLSKCDMRGKEFSQSSCLQTHERVYTGEKPFKCEQCGKAFRCRAILQVHCKLHTGEKPYICEKCGRAFIHDFQLQKHQRIHTGEKPFKCEICGKCFCLRSSLNRHCMVHTAEKLYKSEECGKAFIDRLDLHKHQMIHTGQKPYNCKECGKSFRWSSYLLIHQRIHSGEKPYRCEECGKGYISKSGLNLHQRVHTGERPYNCKECGKSFSRASSILNHKKLHCRKKPFKCEDCGKRLVHRSYCKDQQGDHNGENSSKCEDCGKRYKRRLNLDIILSLFLNDM</sequence>
<dbReference type="SUPFAM" id="SSF57667">
    <property type="entry name" value="beta-beta-alpha zinc fingers"/>
    <property type="match status" value="6"/>
</dbReference>
<dbReference type="PROSITE" id="PS00028">
    <property type="entry name" value="ZINC_FINGER_C2H2_1"/>
    <property type="match status" value="7"/>
</dbReference>
<dbReference type="InterPro" id="IPR036051">
    <property type="entry name" value="KRAB_dom_sf"/>
</dbReference>
<feature type="domain" description="C2H2-type" evidence="13">
    <location>
        <begin position="341"/>
        <end position="368"/>
    </location>
</feature>
<dbReference type="FunFam" id="3.30.160.60:FF:001979">
    <property type="entry name" value="Zinc finger protein 222"/>
    <property type="match status" value="1"/>
</dbReference>
<dbReference type="GO" id="GO:0005654">
    <property type="term" value="C:nucleoplasm"/>
    <property type="evidence" value="ECO:0007669"/>
    <property type="project" value="UniProtKB-ARBA"/>
</dbReference>
<keyword evidence="9" id="KW-0238">DNA-binding</keyword>
<dbReference type="Ensembl" id="ENSMMUT00000102488.1">
    <property type="protein sequence ID" value="ENSMMUP00000063107.1"/>
    <property type="gene ID" value="ENSMMUG00000028751.3"/>
</dbReference>
<evidence type="ECO:0000256" key="3">
    <source>
        <dbReference type="ARBA" id="ARBA00006991"/>
    </source>
</evidence>
<dbReference type="SMART" id="SM00349">
    <property type="entry name" value="KRAB"/>
    <property type="match status" value="1"/>
</dbReference>
<accession>A0A5F7ZBX1</accession>
<keyword evidence="5" id="KW-0677">Repeat</keyword>
<feature type="domain" description="C2H2-type" evidence="13">
    <location>
        <begin position="369"/>
        <end position="396"/>
    </location>
</feature>
<keyword evidence="11" id="KW-0539">Nucleus</keyword>
<proteinExistence type="inferred from homology"/>
<keyword evidence="6 12" id="KW-0863">Zinc-finger</keyword>
<name>A0A5F7ZBX1_MACMU</name>
<reference evidence="15" key="2">
    <citation type="submission" date="2019-01" db="EMBL/GenBank/DDBJ databases">
        <authorList>
            <person name="Graves T."/>
            <person name="Eichler E.E."/>
            <person name="Wilson R.K."/>
        </authorList>
    </citation>
    <scope>NUCLEOTIDE SEQUENCE [LARGE SCALE GENOMIC DNA]</scope>
    <source>
        <strain evidence="15">17573</strain>
    </source>
</reference>
<gene>
    <name evidence="15" type="primary">ZNF155</name>
</gene>
<dbReference type="FunFam" id="3.30.160.60:FF:000295">
    <property type="entry name" value="zinc finger protein 19"/>
    <property type="match status" value="1"/>
</dbReference>
<dbReference type="Pfam" id="PF01352">
    <property type="entry name" value="KRAB"/>
    <property type="match status" value="1"/>
</dbReference>
<dbReference type="FunFam" id="3.30.160.60:FF:001750">
    <property type="entry name" value="Zinc finger protein 222"/>
    <property type="match status" value="1"/>
</dbReference>
<dbReference type="Gene3D" id="6.10.140.140">
    <property type="match status" value="1"/>
</dbReference>
<dbReference type="SMR" id="A0A5F7ZBX1"/>
<reference evidence="15" key="3">
    <citation type="submission" date="2025-08" db="UniProtKB">
        <authorList>
            <consortium name="Ensembl"/>
        </authorList>
    </citation>
    <scope>IDENTIFICATION</scope>
    <source>
        <strain evidence="15">17573</strain>
    </source>
</reference>
<dbReference type="InterPro" id="IPR013087">
    <property type="entry name" value="Znf_C2H2_type"/>
</dbReference>
<dbReference type="GO" id="GO:0006355">
    <property type="term" value="P:regulation of DNA-templated transcription"/>
    <property type="evidence" value="ECO:0007669"/>
    <property type="project" value="InterPro"/>
</dbReference>
<feature type="domain" description="C2H2-type" evidence="13">
    <location>
        <begin position="453"/>
        <end position="480"/>
    </location>
</feature>
<dbReference type="SMART" id="SM00355">
    <property type="entry name" value="ZnF_C2H2"/>
    <property type="match status" value="9"/>
</dbReference>
<evidence type="ECO:0000259" key="14">
    <source>
        <dbReference type="PROSITE" id="PS50805"/>
    </source>
</evidence>
<feature type="domain" description="C2H2-type" evidence="13">
    <location>
        <begin position="425"/>
        <end position="452"/>
    </location>
</feature>
<dbReference type="ExpressionAtlas" id="A0A5F7ZBX1">
    <property type="expression patterns" value="baseline"/>
</dbReference>
<comment type="function">
    <text evidence="1">May be involved in transcriptional regulation.</text>
</comment>
<dbReference type="VEuPathDB" id="HostDB:ENSMMUG00000028751"/>
<evidence type="ECO:0000256" key="7">
    <source>
        <dbReference type="ARBA" id="ARBA00022833"/>
    </source>
</evidence>
<evidence type="ECO:0000256" key="6">
    <source>
        <dbReference type="ARBA" id="ARBA00022771"/>
    </source>
</evidence>
<protein>
    <submittedName>
        <fullName evidence="15">Zinc finger protein 230</fullName>
    </submittedName>
</protein>
<feature type="domain" description="C2H2-type" evidence="13">
    <location>
        <begin position="565"/>
        <end position="592"/>
    </location>
</feature>
<dbReference type="FunFam" id="3.30.160.60:FF:002153">
    <property type="entry name" value="Zinc finger protein 30"/>
    <property type="match status" value="1"/>
</dbReference>
<evidence type="ECO:0000256" key="2">
    <source>
        <dbReference type="ARBA" id="ARBA00004123"/>
    </source>
</evidence>
<feature type="domain" description="C2H2-type" evidence="13">
    <location>
        <begin position="593"/>
        <end position="620"/>
    </location>
</feature>